<dbReference type="RefSeq" id="WP_200172707.1">
    <property type="nucleotide sequence ID" value="NZ_BAABKQ010000001.1"/>
</dbReference>
<name>A0ABP9CLF8_9ACTN</name>
<comment type="caution">
    <text evidence="1">The sequence shown here is derived from an EMBL/GenBank/DDBJ whole genome shotgun (WGS) entry which is preliminary data.</text>
</comment>
<reference evidence="2" key="1">
    <citation type="journal article" date="2019" name="Int. J. Syst. Evol. Microbiol.">
        <title>The Global Catalogue of Microorganisms (GCM) 10K type strain sequencing project: providing services to taxonomists for standard genome sequencing and annotation.</title>
        <authorList>
            <consortium name="The Broad Institute Genomics Platform"/>
            <consortium name="The Broad Institute Genome Sequencing Center for Infectious Disease"/>
            <person name="Wu L."/>
            <person name="Ma J."/>
        </authorList>
    </citation>
    <scope>NUCLEOTIDE SEQUENCE [LARGE SCALE GENOMIC DNA]</scope>
    <source>
        <strain evidence="2">JCM 18542</strain>
    </source>
</reference>
<gene>
    <name evidence="1" type="ORF">GCM10023353_14780</name>
</gene>
<protein>
    <submittedName>
        <fullName evidence="1">Uncharacterized protein</fullName>
    </submittedName>
</protein>
<dbReference type="EMBL" id="BAABKQ010000001">
    <property type="protein sequence ID" value="GAA4811290.1"/>
    <property type="molecule type" value="Genomic_DNA"/>
</dbReference>
<organism evidence="1 2">
    <name type="scientific">Tomitella cavernea</name>
    <dbReference type="NCBI Taxonomy" id="1387982"/>
    <lineage>
        <taxon>Bacteria</taxon>
        <taxon>Bacillati</taxon>
        <taxon>Actinomycetota</taxon>
        <taxon>Actinomycetes</taxon>
        <taxon>Mycobacteriales</taxon>
        <taxon>Tomitella</taxon>
    </lineage>
</organism>
<evidence type="ECO:0000313" key="1">
    <source>
        <dbReference type="EMBL" id="GAA4811290.1"/>
    </source>
</evidence>
<sequence length="139" mass="14389">MNAPDRFRSDLDYSLAFGELAEVELPVVGHEGPHPVVAALEEELLSTVLGRLRSVGGFANLFVRSAAGVRMVAVVDAACAIPPAGDDLTAPEDSPGADATIGMFLDYVEHHPGGVTISATAVGRGAVARGAHRIEFAGR</sequence>
<keyword evidence="2" id="KW-1185">Reference proteome</keyword>
<evidence type="ECO:0000313" key="2">
    <source>
        <dbReference type="Proteomes" id="UP001500839"/>
    </source>
</evidence>
<dbReference type="Proteomes" id="UP001500839">
    <property type="component" value="Unassembled WGS sequence"/>
</dbReference>
<proteinExistence type="predicted"/>
<accession>A0ABP9CLF8</accession>